<gene>
    <name evidence="2" type="ORF">HNP47_000117</name>
</gene>
<comment type="caution">
    <text evidence="2">The sequence shown here is derived from an EMBL/GenBank/DDBJ whole genome shotgun (WGS) entry which is preliminary data.</text>
</comment>
<evidence type="ECO:0000313" key="3">
    <source>
        <dbReference type="Proteomes" id="UP000556201"/>
    </source>
</evidence>
<feature type="region of interest" description="Disordered" evidence="1">
    <location>
        <begin position="1"/>
        <end position="33"/>
    </location>
</feature>
<evidence type="ECO:0000313" key="2">
    <source>
        <dbReference type="EMBL" id="MBB5770148.1"/>
    </source>
</evidence>
<accession>A0A7W9FRD0</accession>
<dbReference type="EMBL" id="JACHLJ010000001">
    <property type="protein sequence ID" value="MBB5770148.1"/>
    <property type="molecule type" value="Genomic_DNA"/>
</dbReference>
<dbReference type="RefSeq" id="WP_184277519.1">
    <property type="nucleotide sequence ID" value="NZ_JACHLJ010000001.1"/>
</dbReference>
<evidence type="ECO:0000256" key="1">
    <source>
        <dbReference type="SAM" id="MobiDB-lite"/>
    </source>
</evidence>
<dbReference type="AlphaFoldDB" id="A0A7W9FRD0"/>
<sequence length="250" mass="26180">MTAKSKRTHPLDRDGDGDPGGSLPGNQTAPMAWTRDDQRLIAKLQLAQVTLDPAFTDAGLADEVAGWSDETAQQVEAFADAMTADGRYQDEAGDERNADGSPIELPPILSRALIGETDQTAGDTFDAEQVAAAKTAGEGAVIAEEGETVADPTTATAPLDDGLVNIPTDTAPVAVRLHELRILVTARRLYKSPEGYSSNYGPPYIDQATVDAWIAAGLAEDVPTAGNMGGVRVTSEGRSALYRAPTDEAA</sequence>
<dbReference type="Proteomes" id="UP000556201">
    <property type="component" value="Unassembled WGS sequence"/>
</dbReference>
<organism evidence="2 3">
    <name type="scientific">Brevundimonas vesicularis</name>
    <name type="common">Pseudomonas vesicularis</name>
    <dbReference type="NCBI Taxonomy" id="41276"/>
    <lineage>
        <taxon>Bacteria</taxon>
        <taxon>Pseudomonadati</taxon>
        <taxon>Pseudomonadota</taxon>
        <taxon>Alphaproteobacteria</taxon>
        <taxon>Caulobacterales</taxon>
        <taxon>Caulobacteraceae</taxon>
        <taxon>Brevundimonas</taxon>
    </lineage>
</organism>
<reference evidence="2 3" key="1">
    <citation type="submission" date="2020-08" db="EMBL/GenBank/DDBJ databases">
        <title>Functional genomics of gut bacteria from endangered species of beetles.</title>
        <authorList>
            <person name="Carlos-Shanley C."/>
        </authorList>
    </citation>
    <scope>NUCLEOTIDE SEQUENCE [LARGE SCALE GENOMIC DNA]</scope>
    <source>
        <strain evidence="2 3">S00192</strain>
    </source>
</reference>
<proteinExistence type="predicted"/>
<name>A0A7W9FRD0_BREVE</name>
<protein>
    <submittedName>
        <fullName evidence="2">Uncharacterized protein</fullName>
    </submittedName>
</protein>